<gene>
    <name evidence="3" type="primary">NFYB</name>
</gene>
<name>A0A8B8YKA9_BALMU</name>
<keyword evidence="2" id="KW-1185">Reference proteome</keyword>
<dbReference type="KEGG" id="bmus:118902248"/>
<feature type="compositionally biased region" description="Low complexity" evidence="1">
    <location>
        <begin position="10"/>
        <end position="47"/>
    </location>
</feature>
<dbReference type="GeneID" id="118902248"/>
<reference evidence="3" key="1">
    <citation type="submission" date="2025-08" db="UniProtKB">
        <authorList>
            <consortium name="RefSeq"/>
        </authorList>
    </citation>
    <scope>IDENTIFICATION</scope>
    <source>
        <tissue evidence="3">Epidermis and Blubber</tissue>
    </source>
</reference>
<proteinExistence type="predicted"/>
<accession>A0A8B8YKA9</accession>
<dbReference type="RefSeq" id="XP_036722259.1">
    <property type="nucleotide sequence ID" value="XM_036866364.1"/>
</dbReference>
<organism evidence="2 3">
    <name type="scientific">Balaenoptera musculus</name>
    <name type="common">Blue whale</name>
    <dbReference type="NCBI Taxonomy" id="9771"/>
    <lineage>
        <taxon>Eukaryota</taxon>
        <taxon>Metazoa</taxon>
        <taxon>Chordata</taxon>
        <taxon>Craniata</taxon>
        <taxon>Vertebrata</taxon>
        <taxon>Euteleostomi</taxon>
        <taxon>Mammalia</taxon>
        <taxon>Eutheria</taxon>
        <taxon>Laurasiatheria</taxon>
        <taxon>Artiodactyla</taxon>
        <taxon>Whippomorpha</taxon>
        <taxon>Cetacea</taxon>
        <taxon>Mysticeti</taxon>
        <taxon>Balaenopteridae</taxon>
        <taxon>Balaenoptera</taxon>
    </lineage>
</organism>
<evidence type="ECO:0000313" key="2">
    <source>
        <dbReference type="Proteomes" id="UP000694857"/>
    </source>
</evidence>
<dbReference type="CTD" id="4801"/>
<feature type="compositionally biased region" description="Low complexity" evidence="1">
    <location>
        <begin position="202"/>
        <end position="214"/>
    </location>
</feature>
<feature type="compositionally biased region" description="Low complexity" evidence="1">
    <location>
        <begin position="72"/>
        <end position="86"/>
    </location>
</feature>
<protein>
    <submittedName>
        <fullName evidence="3">Nuclear transcription factor Y subunit beta isoform X1</fullName>
    </submittedName>
</protein>
<sequence>MKCPSPPGAVPAANAAAAGGTRLPAARPPARAGAGAGRTPARPVPLRARPRSERGAVARLFVRGAEERRDAGQAAPCSPSPQSSGPEAEEGAPGHRRAPLSAASRPAPFCAESRPGGGGTQPGPPAPILTPGPGRRAGVPGERPPSARRSAGARRGRAALSAPAPRAPRGGRALGAGPGRASRGDARQGRPRRAGGTDRSAGRAVGPGPARAPSWGGSEVPGRKEWIWFPRSLVYA</sequence>
<dbReference type="AlphaFoldDB" id="A0A8B8YKA9"/>
<feature type="region of interest" description="Disordered" evidence="1">
    <location>
        <begin position="1"/>
        <end position="223"/>
    </location>
</feature>
<evidence type="ECO:0000256" key="1">
    <source>
        <dbReference type="SAM" id="MobiDB-lite"/>
    </source>
</evidence>
<feature type="compositionally biased region" description="Low complexity" evidence="1">
    <location>
        <begin position="99"/>
        <end position="108"/>
    </location>
</feature>
<dbReference type="Proteomes" id="UP000694857">
    <property type="component" value="Chromosome 10"/>
</dbReference>
<evidence type="ECO:0000313" key="3">
    <source>
        <dbReference type="RefSeq" id="XP_036722259.1"/>
    </source>
</evidence>
<feature type="compositionally biased region" description="Low complexity" evidence="1">
    <location>
        <begin position="158"/>
        <end position="171"/>
    </location>
</feature>